<accession>A0A8J9VGI4</accession>
<dbReference type="Pfam" id="PF00200">
    <property type="entry name" value="Disintegrin"/>
    <property type="match status" value="1"/>
</dbReference>
<dbReference type="InterPro" id="IPR001762">
    <property type="entry name" value="Disintegrin_dom"/>
</dbReference>
<dbReference type="SMART" id="SM00050">
    <property type="entry name" value="DISIN"/>
    <property type="match status" value="1"/>
</dbReference>
<evidence type="ECO:0000256" key="2">
    <source>
        <dbReference type="ARBA" id="ARBA00022692"/>
    </source>
</evidence>
<feature type="disulfide bond" evidence="8">
    <location>
        <begin position="700"/>
        <end position="709"/>
    </location>
</feature>
<feature type="disulfide bond" evidence="9">
    <location>
        <begin position="379"/>
        <end position="384"/>
    </location>
</feature>
<dbReference type="PROSITE" id="PS01186">
    <property type="entry name" value="EGF_2"/>
    <property type="match status" value="1"/>
</dbReference>
<keyword evidence="2" id="KW-0812">Transmembrane</keyword>
<dbReference type="PANTHER" id="PTHR11905">
    <property type="entry name" value="ADAM A DISINTEGRIN AND METALLOPROTEASE DOMAIN"/>
    <property type="match status" value="1"/>
</dbReference>
<dbReference type="PANTHER" id="PTHR11905:SF159">
    <property type="entry name" value="ADAM METALLOPROTEASE"/>
    <property type="match status" value="1"/>
</dbReference>
<feature type="disulfide bond" evidence="9">
    <location>
        <begin position="377"/>
        <end position="401"/>
    </location>
</feature>
<evidence type="ECO:0000256" key="7">
    <source>
        <dbReference type="PROSITE-ProRule" id="PRU00068"/>
    </source>
</evidence>
<keyword evidence="5" id="KW-0472">Membrane</keyword>
<evidence type="ECO:0000256" key="4">
    <source>
        <dbReference type="ARBA" id="ARBA00023049"/>
    </source>
</evidence>
<dbReference type="PROSITE" id="PS50215">
    <property type="entry name" value="ADAM_MEPRO"/>
    <property type="match status" value="1"/>
</dbReference>
<organism evidence="14 15">
    <name type="scientific">Brenthis ino</name>
    <name type="common">lesser marbled fritillary</name>
    <dbReference type="NCBI Taxonomy" id="405034"/>
    <lineage>
        <taxon>Eukaryota</taxon>
        <taxon>Metazoa</taxon>
        <taxon>Ecdysozoa</taxon>
        <taxon>Arthropoda</taxon>
        <taxon>Hexapoda</taxon>
        <taxon>Insecta</taxon>
        <taxon>Pterygota</taxon>
        <taxon>Neoptera</taxon>
        <taxon>Endopterygota</taxon>
        <taxon>Lepidoptera</taxon>
        <taxon>Glossata</taxon>
        <taxon>Ditrysia</taxon>
        <taxon>Papilionoidea</taxon>
        <taxon>Nymphalidae</taxon>
        <taxon>Heliconiinae</taxon>
        <taxon>Argynnini</taxon>
        <taxon>Brenthis</taxon>
    </lineage>
</organism>
<feature type="domain" description="Peptidase M12B" evidence="13">
    <location>
        <begin position="226"/>
        <end position="422"/>
    </location>
</feature>
<dbReference type="Pfam" id="PF08516">
    <property type="entry name" value="ADAM_CR"/>
    <property type="match status" value="1"/>
</dbReference>
<dbReference type="PROSITE" id="PS50026">
    <property type="entry name" value="EGF_3"/>
    <property type="match status" value="1"/>
</dbReference>
<keyword evidence="6 8" id="KW-1015">Disulfide bond</keyword>
<dbReference type="Gene3D" id="4.10.70.10">
    <property type="entry name" value="Disintegrin domain"/>
    <property type="match status" value="1"/>
</dbReference>
<evidence type="ECO:0000256" key="1">
    <source>
        <dbReference type="ARBA" id="ARBA00004167"/>
    </source>
</evidence>
<evidence type="ECO:0000313" key="14">
    <source>
        <dbReference type="EMBL" id="CAH0721238.1"/>
    </source>
</evidence>
<dbReference type="GO" id="GO:0006509">
    <property type="term" value="P:membrane protein ectodomain proteolysis"/>
    <property type="evidence" value="ECO:0007669"/>
    <property type="project" value="TreeGrafter"/>
</dbReference>
<protein>
    <submittedName>
        <fullName evidence="14">Uncharacterized protein</fullName>
    </submittedName>
</protein>
<keyword evidence="8" id="KW-0245">EGF-like domain</keyword>
<keyword evidence="3" id="KW-1133">Transmembrane helix</keyword>
<dbReference type="Gene3D" id="3.40.390.10">
    <property type="entry name" value="Collagenase (Catalytic Domain)"/>
    <property type="match status" value="1"/>
</dbReference>
<dbReference type="OrthoDB" id="5951731at2759"/>
<keyword evidence="4" id="KW-0378">Hydrolase</keyword>
<evidence type="ECO:0000256" key="5">
    <source>
        <dbReference type="ARBA" id="ARBA00023136"/>
    </source>
</evidence>
<dbReference type="SMART" id="SM00608">
    <property type="entry name" value="ACR"/>
    <property type="match status" value="1"/>
</dbReference>
<feature type="chain" id="PRO_5035471980" evidence="10">
    <location>
        <begin position="24"/>
        <end position="731"/>
    </location>
</feature>
<feature type="binding site" evidence="9">
    <location>
        <position position="372"/>
    </location>
    <ligand>
        <name>Zn(2+)</name>
        <dbReference type="ChEBI" id="CHEBI:29105"/>
        <note>catalytic</note>
    </ligand>
</feature>
<evidence type="ECO:0000256" key="9">
    <source>
        <dbReference type="PROSITE-ProRule" id="PRU00276"/>
    </source>
</evidence>
<evidence type="ECO:0000259" key="12">
    <source>
        <dbReference type="PROSITE" id="PS50214"/>
    </source>
</evidence>
<dbReference type="Gene3D" id="2.10.25.10">
    <property type="entry name" value="Laminin"/>
    <property type="match status" value="1"/>
</dbReference>
<feature type="domain" description="EGF-like" evidence="11">
    <location>
        <begin position="678"/>
        <end position="710"/>
    </location>
</feature>
<evidence type="ECO:0000256" key="10">
    <source>
        <dbReference type="SAM" id="SignalP"/>
    </source>
</evidence>
<feature type="disulfide bond" evidence="9">
    <location>
        <begin position="337"/>
        <end position="417"/>
    </location>
</feature>
<dbReference type="InterPro" id="IPR001590">
    <property type="entry name" value="Peptidase_M12B"/>
</dbReference>
<dbReference type="AlphaFoldDB" id="A0A8J9VGI4"/>
<feature type="signal peptide" evidence="10">
    <location>
        <begin position="1"/>
        <end position="23"/>
    </location>
</feature>
<dbReference type="GO" id="GO:0016020">
    <property type="term" value="C:membrane"/>
    <property type="evidence" value="ECO:0007669"/>
    <property type="project" value="UniProtKB-SubCell"/>
</dbReference>
<dbReference type="InterPro" id="IPR036436">
    <property type="entry name" value="Disintegrin_dom_sf"/>
</dbReference>
<keyword evidence="9" id="KW-0862">Zinc</keyword>
<feature type="domain" description="Disintegrin" evidence="12">
    <location>
        <begin position="428"/>
        <end position="517"/>
    </location>
</feature>
<evidence type="ECO:0000259" key="13">
    <source>
        <dbReference type="PROSITE" id="PS50215"/>
    </source>
</evidence>
<dbReference type="Pfam" id="PF01421">
    <property type="entry name" value="Reprolysin"/>
    <property type="match status" value="1"/>
</dbReference>
<dbReference type="EMBL" id="OV170222">
    <property type="protein sequence ID" value="CAH0721238.1"/>
    <property type="molecule type" value="Genomic_DNA"/>
</dbReference>
<evidence type="ECO:0000256" key="3">
    <source>
        <dbReference type="ARBA" id="ARBA00022989"/>
    </source>
</evidence>
<dbReference type="InterPro" id="IPR002870">
    <property type="entry name" value="Peptidase_M12B_N"/>
</dbReference>
<proteinExistence type="predicted"/>
<evidence type="ECO:0000256" key="8">
    <source>
        <dbReference type="PROSITE-ProRule" id="PRU00076"/>
    </source>
</evidence>
<dbReference type="GO" id="GO:0046872">
    <property type="term" value="F:metal ion binding"/>
    <property type="evidence" value="ECO:0007669"/>
    <property type="project" value="UniProtKB-KW"/>
</dbReference>
<keyword evidence="10" id="KW-0732">Signal</keyword>
<evidence type="ECO:0000313" key="15">
    <source>
        <dbReference type="Proteomes" id="UP000838878"/>
    </source>
</evidence>
<comment type="caution">
    <text evidence="8">Lacks conserved residue(s) required for the propagation of feature annotation.</text>
</comment>
<keyword evidence="4" id="KW-0645">Protease</keyword>
<feature type="binding site" evidence="9">
    <location>
        <position position="366"/>
    </location>
    <ligand>
        <name>Zn(2+)</name>
        <dbReference type="ChEBI" id="CHEBI:29105"/>
        <note>catalytic</note>
    </ligand>
</feature>
<dbReference type="InterPro" id="IPR034027">
    <property type="entry name" value="Reprolysin_adamalysin"/>
</dbReference>
<dbReference type="SUPFAM" id="SSF57552">
    <property type="entry name" value="Blood coagulation inhibitor (disintegrin)"/>
    <property type="match status" value="1"/>
</dbReference>
<feature type="disulfide bond" evidence="7">
    <location>
        <begin position="489"/>
        <end position="509"/>
    </location>
</feature>
<dbReference type="PROSITE" id="PS50214">
    <property type="entry name" value="DISINTEGRIN_2"/>
    <property type="match status" value="1"/>
</dbReference>
<feature type="binding site" evidence="9">
    <location>
        <position position="362"/>
    </location>
    <ligand>
        <name>Zn(2+)</name>
        <dbReference type="ChEBI" id="CHEBI:29105"/>
        <note>catalytic</note>
    </ligand>
</feature>
<dbReference type="InterPro" id="IPR000742">
    <property type="entry name" value="EGF"/>
</dbReference>
<evidence type="ECO:0000256" key="6">
    <source>
        <dbReference type="ARBA" id="ARBA00023157"/>
    </source>
</evidence>
<feature type="disulfide bond" evidence="8">
    <location>
        <begin position="682"/>
        <end position="692"/>
    </location>
</feature>
<dbReference type="SUPFAM" id="SSF55486">
    <property type="entry name" value="Metalloproteases ('zincins'), catalytic domain"/>
    <property type="match status" value="1"/>
</dbReference>
<feature type="non-terminal residue" evidence="14">
    <location>
        <position position="731"/>
    </location>
</feature>
<dbReference type="Proteomes" id="UP000838878">
    <property type="component" value="Chromosome 2"/>
</dbReference>
<reference evidence="14" key="1">
    <citation type="submission" date="2021-12" db="EMBL/GenBank/DDBJ databases">
        <authorList>
            <person name="Martin H S."/>
        </authorList>
    </citation>
    <scope>NUCLEOTIDE SEQUENCE</scope>
</reference>
<keyword evidence="9" id="KW-0479">Metal-binding</keyword>
<dbReference type="FunFam" id="3.40.390.10:FF:000002">
    <property type="entry name" value="Disintegrin and metalloproteinase domain-containing protein 22"/>
    <property type="match status" value="1"/>
</dbReference>
<evidence type="ECO:0000259" key="11">
    <source>
        <dbReference type="PROSITE" id="PS50026"/>
    </source>
</evidence>
<keyword evidence="15" id="KW-1185">Reference proteome</keyword>
<keyword evidence="4" id="KW-0482">Metalloprotease</keyword>
<sequence length="731" mass="81473">MLCNILFGTSFVVLLGLFSNGQAIRIPESQFVRHKVVTPVLHHARTKRLITSTMDTNGMHHPEVTMKIDMDGQEHVLDLRINTDLVAGDYVIGYQKDGETVLYKPSIEELDICQYSGTVRDRKGSWAALSTCHGVRGIIHDGKQTRYIEPVGNNIDSTYYFYDHFDLKENLKFESDEDINKINVLDLIIKEDRRKEKNALSRHKRDSTIAEKIKLKGPFNSDQFSRYLEIVLVADNNLYKKHGENITNVHEYLKNIANIVHSLYAPLNIFVALVGVVVWNERDEIVIQANIDTVYTNFLHYRKNKLLFTIPNDNAQLVTSSIFENAVQNRAFQGTICTSSYSGGVNSDHKQAANILALFITHSIGHNLGLKHDDEDCLCEDEACIMNPIFSTRLITHWSSCSFLDLASNFDRGLDYCLRNKPKSLFGSSTCGNGFVESNEECDCGANATELCGRCYNIETCLMRSNATCAVGECCDPWTCQRKERGTICRTAANECDLPEYCDGNSGDCPDDVYKMDTTPCSNDTAYCVNGSCSSHTDRCQLLWGPTGKMSDAKCYISNIRGDVYGHCGYQTADPDNKSMYNPCDQQDMFCGLLQCEHESENLQFGMGWTAVLRVMFIFNKDSSSGKNVSKCNTANIDMGVPDVGLVPDGAKCGEEKMCLSQKCVSIAPIRENIAKLKNSVCPSNCSGHGVCNSKGHCHCDFGFIPPLCEPFFSGSIDSGPVLLLQPKDDE</sequence>
<comment type="subcellular location">
    <subcellularLocation>
        <location evidence="1">Membrane</location>
        <topology evidence="1">Single-pass membrane protein</topology>
    </subcellularLocation>
</comment>
<dbReference type="Pfam" id="PF01562">
    <property type="entry name" value="Pep_M12B_propep"/>
    <property type="match status" value="1"/>
</dbReference>
<name>A0A8J9VGI4_9NEOP</name>
<dbReference type="InterPro" id="IPR024079">
    <property type="entry name" value="MetalloPept_cat_dom_sf"/>
</dbReference>
<dbReference type="GO" id="GO:0004222">
    <property type="term" value="F:metalloendopeptidase activity"/>
    <property type="evidence" value="ECO:0007669"/>
    <property type="project" value="InterPro"/>
</dbReference>
<dbReference type="InterPro" id="IPR006586">
    <property type="entry name" value="ADAM_Cys-rich"/>
</dbReference>
<dbReference type="CDD" id="cd04269">
    <property type="entry name" value="ZnMc_adamalysin_II_like"/>
    <property type="match status" value="1"/>
</dbReference>
<gene>
    <name evidence="14" type="ORF">BINO364_LOCUS7358</name>
</gene>